<reference evidence="2" key="1">
    <citation type="submission" date="2023-11" db="EMBL/GenBank/DDBJ databases">
        <title>Genome Sequence of Bacillus pseudomycoides stain BUPM19.</title>
        <authorList>
            <person name="Farhat A."/>
        </authorList>
    </citation>
    <scope>NUCLEOTIDE SEQUENCE [LARGE SCALE GENOMIC DNA]</scope>
    <source>
        <strain evidence="2">BUPM19</strain>
    </source>
</reference>
<protein>
    <submittedName>
        <fullName evidence="1">Uncharacterized protein</fullName>
    </submittedName>
</protein>
<dbReference type="RefSeq" id="WP_374219384.1">
    <property type="nucleotide sequence ID" value="NZ_JAXOVW010000108.1"/>
</dbReference>
<keyword evidence="2" id="KW-1185">Reference proteome</keyword>
<name>A0ABU5K332_9BACI</name>
<dbReference type="EMBL" id="JAXOVW010000108">
    <property type="protein sequence ID" value="MDZ5610085.1"/>
    <property type="molecule type" value="Genomic_DNA"/>
</dbReference>
<evidence type="ECO:0000313" key="2">
    <source>
        <dbReference type="Proteomes" id="UP001291930"/>
    </source>
</evidence>
<gene>
    <name evidence="1" type="ORF">U2I54_24300</name>
</gene>
<organism evidence="1 2">
    <name type="scientific">Bacillus bingmayongensis</name>
    <dbReference type="NCBI Taxonomy" id="1150157"/>
    <lineage>
        <taxon>Bacteria</taxon>
        <taxon>Bacillati</taxon>
        <taxon>Bacillota</taxon>
        <taxon>Bacilli</taxon>
        <taxon>Bacillales</taxon>
        <taxon>Bacillaceae</taxon>
        <taxon>Bacillus</taxon>
    </lineage>
</organism>
<comment type="caution">
    <text evidence="1">The sequence shown here is derived from an EMBL/GenBank/DDBJ whole genome shotgun (WGS) entry which is preliminary data.</text>
</comment>
<dbReference type="Proteomes" id="UP001291930">
    <property type="component" value="Unassembled WGS sequence"/>
</dbReference>
<evidence type="ECO:0000313" key="1">
    <source>
        <dbReference type="EMBL" id="MDZ5610085.1"/>
    </source>
</evidence>
<sequence length="45" mass="5469">MRQHHEERVKEWMKDFKQLAYEKVDYTTMNGNLSNGIVCIDRLIK</sequence>
<accession>A0ABU5K332</accession>
<proteinExistence type="predicted"/>